<dbReference type="CDD" id="cd03216">
    <property type="entry name" value="ABC_Carb_Monos_I"/>
    <property type="match status" value="1"/>
</dbReference>
<dbReference type="InterPro" id="IPR050107">
    <property type="entry name" value="ABC_carbohydrate_import_ATPase"/>
</dbReference>
<dbReference type="RefSeq" id="WP_317545224.1">
    <property type="nucleotide sequence ID" value="NZ_JAWLKB010000024.1"/>
</dbReference>
<organism evidence="4 5">
    <name type="scientific">Rhodococcus globerulus</name>
    <dbReference type="NCBI Taxonomy" id="33008"/>
    <lineage>
        <taxon>Bacteria</taxon>
        <taxon>Bacillati</taxon>
        <taxon>Actinomycetota</taxon>
        <taxon>Actinomycetes</taxon>
        <taxon>Mycobacteriales</taxon>
        <taxon>Nocardiaceae</taxon>
        <taxon>Rhodococcus</taxon>
    </lineage>
</organism>
<dbReference type="Pfam" id="PF00005">
    <property type="entry name" value="ABC_tran"/>
    <property type="match status" value="1"/>
</dbReference>
<keyword evidence="1" id="KW-0547">Nucleotide-binding</keyword>
<evidence type="ECO:0000256" key="1">
    <source>
        <dbReference type="ARBA" id="ARBA00022741"/>
    </source>
</evidence>
<evidence type="ECO:0000313" key="5">
    <source>
        <dbReference type="Proteomes" id="UP001185927"/>
    </source>
</evidence>
<proteinExistence type="predicted"/>
<reference evidence="4 5" key="1">
    <citation type="submission" date="2023-10" db="EMBL/GenBank/DDBJ databases">
        <title>Development of a sustainable strategy for remediation of hydrocarbon-contaminated territories based on the waste exchange concept.</title>
        <authorList>
            <person name="Krivoruchko A."/>
        </authorList>
    </citation>
    <scope>NUCLEOTIDE SEQUENCE [LARGE SCALE GENOMIC DNA]</scope>
    <source>
        <strain evidence="4 5">IEGM 1203</strain>
    </source>
</reference>
<comment type="caution">
    <text evidence="4">The sequence shown here is derived from an EMBL/GenBank/DDBJ whole genome shotgun (WGS) entry which is preliminary data.</text>
</comment>
<dbReference type="InterPro" id="IPR003439">
    <property type="entry name" value="ABC_transporter-like_ATP-bd"/>
</dbReference>
<keyword evidence="5" id="KW-1185">Reference proteome</keyword>
<name>A0ABU4C2S4_RHOGO</name>
<evidence type="ECO:0000259" key="3">
    <source>
        <dbReference type="PROSITE" id="PS50893"/>
    </source>
</evidence>
<accession>A0ABU4C2S4</accession>
<dbReference type="Gene3D" id="3.40.50.300">
    <property type="entry name" value="P-loop containing nucleotide triphosphate hydrolases"/>
    <property type="match status" value="1"/>
</dbReference>
<evidence type="ECO:0000313" key="4">
    <source>
        <dbReference type="EMBL" id="MDV6270800.1"/>
    </source>
</evidence>
<gene>
    <name evidence="4" type="ORF">R3Q16_29650</name>
</gene>
<feature type="domain" description="ABC transporter" evidence="3">
    <location>
        <begin position="5"/>
        <end position="245"/>
    </location>
</feature>
<dbReference type="EMBL" id="JAWLKB010000024">
    <property type="protein sequence ID" value="MDV6270800.1"/>
    <property type="molecule type" value="Genomic_DNA"/>
</dbReference>
<dbReference type="InterPro" id="IPR027417">
    <property type="entry name" value="P-loop_NTPase"/>
</dbReference>
<dbReference type="PANTHER" id="PTHR43790">
    <property type="entry name" value="CARBOHYDRATE TRANSPORT ATP-BINDING PROTEIN MG119-RELATED"/>
    <property type="match status" value="1"/>
</dbReference>
<dbReference type="InterPro" id="IPR003593">
    <property type="entry name" value="AAA+_ATPase"/>
</dbReference>
<dbReference type="Proteomes" id="UP001185927">
    <property type="component" value="Unassembled WGS sequence"/>
</dbReference>
<dbReference type="PROSITE" id="PS50893">
    <property type="entry name" value="ABC_TRANSPORTER_2"/>
    <property type="match status" value="1"/>
</dbReference>
<evidence type="ECO:0000256" key="2">
    <source>
        <dbReference type="ARBA" id="ARBA00022840"/>
    </source>
</evidence>
<dbReference type="SMART" id="SM00382">
    <property type="entry name" value="AAA"/>
    <property type="match status" value="1"/>
</dbReference>
<protein>
    <submittedName>
        <fullName evidence="4">ATP-binding cassette domain-containing protein</fullName>
    </submittedName>
</protein>
<sequence length="254" mass="26521">MVLCLEAQSVSKKYGSVNALSDVTLGLHSGEVVALLGDNGAGKSTLMNILCGNRQPDEGAVISNGQRLASAQHAQSIGVGMVYQDLALAPDLSVTENIFLGRERRRSGLRGRLGEMDQASMHAAANQAVTTLGGTIPDVSAPVVKLSGGQRQIAAVARTIMFSTVAILLDEPTAALGPKQVGIVIDAIRNAARQGLGVLVISHDVPHMLDIADRLVVLRRGRTVLDQPSDGLTLPHVVAAMVGDTDLENESEPA</sequence>
<dbReference type="PANTHER" id="PTHR43790:SF8">
    <property type="entry name" value="SUGAR ABC TRANSPORTER ATP-BINDING PROTEIN"/>
    <property type="match status" value="1"/>
</dbReference>
<dbReference type="SUPFAM" id="SSF52540">
    <property type="entry name" value="P-loop containing nucleoside triphosphate hydrolases"/>
    <property type="match status" value="1"/>
</dbReference>
<dbReference type="GO" id="GO:0005524">
    <property type="term" value="F:ATP binding"/>
    <property type="evidence" value="ECO:0007669"/>
    <property type="project" value="UniProtKB-KW"/>
</dbReference>
<keyword evidence="2 4" id="KW-0067">ATP-binding</keyword>